<dbReference type="InterPro" id="IPR051393">
    <property type="entry name" value="ABC_transporter_permease"/>
</dbReference>
<feature type="domain" description="ABC transmembrane type-1" evidence="8">
    <location>
        <begin position="72"/>
        <end position="286"/>
    </location>
</feature>
<evidence type="ECO:0000313" key="9">
    <source>
        <dbReference type="EMBL" id="RGQ38594.1"/>
    </source>
</evidence>
<feature type="transmembrane region" description="Helical" evidence="7">
    <location>
        <begin position="268"/>
        <end position="289"/>
    </location>
</feature>
<keyword evidence="2 7" id="KW-0813">Transport</keyword>
<evidence type="ECO:0000259" key="8">
    <source>
        <dbReference type="PROSITE" id="PS50928"/>
    </source>
</evidence>
<organism evidence="9 10">
    <name type="scientific">[Clostridium] leptum</name>
    <dbReference type="NCBI Taxonomy" id="1535"/>
    <lineage>
        <taxon>Bacteria</taxon>
        <taxon>Bacillati</taxon>
        <taxon>Bacillota</taxon>
        <taxon>Clostridia</taxon>
        <taxon>Eubacteriales</taxon>
        <taxon>Oscillospiraceae</taxon>
        <taxon>Oscillospiraceae incertae sedis</taxon>
    </lineage>
</organism>
<dbReference type="PROSITE" id="PS50928">
    <property type="entry name" value="ABC_TM1"/>
    <property type="match status" value="1"/>
</dbReference>
<evidence type="ECO:0000313" key="10">
    <source>
        <dbReference type="Proteomes" id="UP000284751"/>
    </source>
</evidence>
<feature type="transmembrane region" description="Helical" evidence="7">
    <location>
        <begin position="213"/>
        <end position="233"/>
    </location>
</feature>
<dbReference type="EMBL" id="QRTC01000038">
    <property type="protein sequence ID" value="RGQ38594.1"/>
    <property type="molecule type" value="Genomic_DNA"/>
</dbReference>
<name>A0A412AW87_9FIRM</name>
<dbReference type="CDD" id="cd06261">
    <property type="entry name" value="TM_PBP2"/>
    <property type="match status" value="1"/>
</dbReference>
<dbReference type="InterPro" id="IPR000515">
    <property type="entry name" value="MetI-like"/>
</dbReference>
<proteinExistence type="inferred from homology"/>
<evidence type="ECO:0000256" key="3">
    <source>
        <dbReference type="ARBA" id="ARBA00022475"/>
    </source>
</evidence>
<comment type="caution">
    <text evidence="9">The sequence shown here is derived from an EMBL/GenBank/DDBJ whole genome shotgun (WGS) entry which is preliminary data.</text>
</comment>
<gene>
    <name evidence="9" type="ORF">DWY99_09575</name>
</gene>
<keyword evidence="3" id="KW-1003">Cell membrane</keyword>
<feature type="transmembrane region" description="Helical" evidence="7">
    <location>
        <begin position="117"/>
        <end position="140"/>
    </location>
</feature>
<feature type="transmembrane region" description="Helical" evidence="7">
    <location>
        <begin position="160"/>
        <end position="181"/>
    </location>
</feature>
<reference evidence="9 10" key="1">
    <citation type="submission" date="2018-08" db="EMBL/GenBank/DDBJ databases">
        <title>A genome reference for cultivated species of the human gut microbiota.</title>
        <authorList>
            <person name="Zou Y."/>
            <person name="Xue W."/>
            <person name="Luo G."/>
        </authorList>
    </citation>
    <scope>NUCLEOTIDE SEQUENCE [LARGE SCALE GENOMIC DNA]</scope>
    <source>
        <strain evidence="9 10">AF28-26</strain>
    </source>
</reference>
<dbReference type="SUPFAM" id="SSF161098">
    <property type="entry name" value="MetI-like"/>
    <property type="match status" value="1"/>
</dbReference>
<evidence type="ECO:0000256" key="1">
    <source>
        <dbReference type="ARBA" id="ARBA00004651"/>
    </source>
</evidence>
<sequence length="297" mass="33630">MDRYYKKWFFPLALPSMILFVVVILVPFLLGALYSFTSWRGTYFSGGGLWESFVGLQNYQAAFQNQKFLDAFWYTIKFTVIAVISINVTALALALMVTKISRLSGIFRTIFFLPNMLGGLALGFIWQFIFQIVFSQILFGPESLLPIPFLQNMTQDNTKALFALAILVTWQMAGYMMIIYITGLNNIPYDLYEAAEIDGASTFQRFRVITLPMLMPAFTVVFFLTLANCFKLLDQNIALTDGAFGTRMLATQILRTIKDTTPPNYGQAQAQAVIFFVLIAVVTLIQVSVTKKREVEM</sequence>
<evidence type="ECO:0000256" key="7">
    <source>
        <dbReference type="RuleBase" id="RU363032"/>
    </source>
</evidence>
<dbReference type="Pfam" id="PF00528">
    <property type="entry name" value="BPD_transp_1"/>
    <property type="match status" value="1"/>
</dbReference>
<evidence type="ECO:0000256" key="4">
    <source>
        <dbReference type="ARBA" id="ARBA00022692"/>
    </source>
</evidence>
<dbReference type="PANTHER" id="PTHR30193">
    <property type="entry name" value="ABC TRANSPORTER PERMEASE PROTEIN"/>
    <property type="match status" value="1"/>
</dbReference>
<dbReference type="Gene3D" id="1.10.3720.10">
    <property type="entry name" value="MetI-like"/>
    <property type="match status" value="1"/>
</dbReference>
<evidence type="ECO:0000256" key="5">
    <source>
        <dbReference type="ARBA" id="ARBA00022989"/>
    </source>
</evidence>
<dbReference type="GO" id="GO:0055085">
    <property type="term" value="P:transmembrane transport"/>
    <property type="evidence" value="ECO:0007669"/>
    <property type="project" value="InterPro"/>
</dbReference>
<dbReference type="AlphaFoldDB" id="A0A412AW87"/>
<comment type="similarity">
    <text evidence="7">Belongs to the binding-protein-dependent transport system permease family.</text>
</comment>
<dbReference type="PANTHER" id="PTHR30193:SF37">
    <property type="entry name" value="INNER MEMBRANE ABC TRANSPORTER PERMEASE PROTEIN YCJO"/>
    <property type="match status" value="1"/>
</dbReference>
<feature type="transmembrane region" description="Helical" evidence="7">
    <location>
        <begin position="12"/>
        <end position="36"/>
    </location>
</feature>
<evidence type="ECO:0000256" key="6">
    <source>
        <dbReference type="ARBA" id="ARBA00023136"/>
    </source>
</evidence>
<evidence type="ECO:0000256" key="2">
    <source>
        <dbReference type="ARBA" id="ARBA00022448"/>
    </source>
</evidence>
<protein>
    <submittedName>
        <fullName evidence="9">Sugar ABC transporter permease</fullName>
    </submittedName>
</protein>
<keyword evidence="4 7" id="KW-0812">Transmembrane</keyword>
<dbReference type="InterPro" id="IPR035906">
    <property type="entry name" value="MetI-like_sf"/>
</dbReference>
<feature type="transmembrane region" description="Helical" evidence="7">
    <location>
        <begin position="71"/>
        <end position="96"/>
    </location>
</feature>
<keyword evidence="6 7" id="KW-0472">Membrane</keyword>
<comment type="subcellular location">
    <subcellularLocation>
        <location evidence="1 7">Cell membrane</location>
        <topology evidence="1 7">Multi-pass membrane protein</topology>
    </subcellularLocation>
</comment>
<dbReference type="GO" id="GO:0005886">
    <property type="term" value="C:plasma membrane"/>
    <property type="evidence" value="ECO:0007669"/>
    <property type="project" value="UniProtKB-SubCell"/>
</dbReference>
<dbReference type="Proteomes" id="UP000284751">
    <property type="component" value="Unassembled WGS sequence"/>
</dbReference>
<keyword evidence="5 7" id="KW-1133">Transmembrane helix</keyword>
<accession>A0A412AW87</accession>